<dbReference type="Gene3D" id="3.30.565.10">
    <property type="entry name" value="Histidine kinase-like ATPase, C-terminal domain"/>
    <property type="match status" value="1"/>
</dbReference>
<reference evidence="12 13" key="1">
    <citation type="submission" date="2016-03" db="EMBL/GenBank/DDBJ databases">
        <title>Niastella vici sp. nov., isolated from farmland soil.</title>
        <authorList>
            <person name="Chen L."/>
            <person name="Wang D."/>
            <person name="Yang S."/>
            <person name="Wang G."/>
        </authorList>
    </citation>
    <scope>NUCLEOTIDE SEQUENCE [LARGE SCALE GENOMIC DNA]</scope>
    <source>
        <strain evidence="12 13">DJ57</strain>
    </source>
</reference>
<dbReference type="Gene3D" id="1.10.287.130">
    <property type="match status" value="1"/>
</dbReference>
<keyword evidence="13" id="KW-1185">Reference proteome</keyword>
<dbReference type="InterPro" id="IPR013783">
    <property type="entry name" value="Ig-like_fold"/>
</dbReference>
<dbReference type="Pfam" id="PF07495">
    <property type="entry name" value="Y_Y_Y"/>
    <property type="match status" value="1"/>
</dbReference>
<dbReference type="SUPFAM" id="SSF55874">
    <property type="entry name" value="ATPase domain of HSP90 chaperone/DNA topoisomerase II/histidine kinase"/>
    <property type="match status" value="1"/>
</dbReference>
<dbReference type="PANTHER" id="PTHR43547:SF2">
    <property type="entry name" value="HYBRID SIGNAL TRANSDUCTION HISTIDINE KINASE C"/>
    <property type="match status" value="1"/>
</dbReference>
<evidence type="ECO:0000259" key="10">
    <source>
        <dbReference type="PROSITE" id="PS50109"/>
    </source>
</evidence>
<dbReference type="InterPro" id="IPR001789">
    <property type="entry name" value="Sig_transdc_resp-reg_receiver"/>
</dbReference>
<dbReference type="SMART" id="SM00342">
    <property type="entry name" value="HTH_ARAC"/>
    <property type="match status" value="1"/>
</dbReference>
<dbReference type="InterPro" id="IPR004358">
    <property type="entry name" value="Sig_transdc_His_kin-like_C"/>
</dbReference>
<dbReference type="GO" id="GO:0003700">
    <property type="term" value="F:DNA-binding transcription factor activity"/>
    <property type="evidence" value="ECO:0007669"/>
    <property type="project" value="InterPro"/>
</dbReference>
<dbReference type="SUPFAM" id="SSF47384">
    <property type="entry name" value="Homodimeric domain of signal transducing histidine kinase"/>
    <property type="match status" value="1"/>
</dbReference>
<keyword evidence="5" id="KW-0238">DNA-binding</keyword>
<name>A0A1V9FEX7_9BACT</name>
<dbReference type="EMBL" id="LVYD01000124">
    <property type="protein sequence ID" value="OQP56909.1"/>
    <property type="molecule type" value="Genomic_DNA"/>
</dbReference>
<dbReference type="PROSITE" id="PS00041">
    <property type="entry name" value="HTH_ARAC_FAMILY_1"/>
    <property type="match status" value="1"/>
</dbReference>
<dbReference type="Gene3D" id="1.10.10.60">
    <property type="entry name" value="Homeodomain-like"/>
    <property type="match status" value="1"/>
</dbReference>
<comment type="catalytic activity">
    <reaction evidence="1">
        <text>ATP + protein L-histidine = ADP + protein N-phospho-L-histidine.</text>
        <dbReference type="EC" id="2.7.13.3"/>
    </reaction>
</comment>
<dbReference type="Gene3D" id="2.60.40.10">
    <property type="entry name" value="Immunoglobulins"/>
    <property type="match status" value="1"/>
</dbReference>
<dbReference type="InterPro" id="IPR036097">
    <property type="entry name" value="HisK_dim/P_sf"/>
</dbReference>
<dbReference type="PRINTS" id="PR00344">
    <property type="entry name" value="BCTRLSENSOR"/>
</dbReference>
<protein>
    <recommendedName>
        <fullName evidence="2">histidine kinase</fullName>
        <ecNumber evidence="2">2.7.13.3</ecNumber>
    </recommendedName>
</protein>
<evidence type="ECO:0000259" key="9">
    <source>
        <dbReference type="PROSITE" id="PS01124"/>
    </source>
</evidence>
<dbReference type="Pfam" id="PF00072">
    <property type="entry name" value="Response_reg"/>
    <property type="match status" value="1"/>
</dbReference>
<dbReference type="InterPro" id="IPR011006">
    <property type="entry name" value="CheY-like_superfamily"/>
</dbReference>
<evidence type="ECO:0000256" key="5">
    <source>
        <dbReference type="ARBA" id="ARBA00023125"/>
    </source>
</evidence>
<dbReference type="Pfam" id="PF12833">
    <property type="entry name" value="HTH_18"/>
    <property type="match status" value="1"/>
</dbReference>
<comment type="caution">
    <text evidence="12">The sequence shown here is derived from an EMBL/GenBank/DDBJ whole genome shotgun (WGS) entry which is preliminary data.</text>
</comment>
<dbReference type="CDD" id="cd00082">
    <property type="entry name" value="HisKA"/>
    <property type="match status" value="1"/>
</dbReference>
<dbReference type="CDD" id="cd00075">
    <property type="entry name" value="HATPase"/>
    <property type="match status" value="1"/>
</dbReference>
<keyword evidence="8" id="KW-0812">Transmembrane</keyword>
<dbReference type="InterPro" id="IPR011110">
    <property type="entry name" value="Reg_prop"/>
</dbReference>
<dbReference type="SUPFAM" id="SSF46689">
    <property type="entry name" value="Homeodomain-like"/>
    <property type="match status" value="1"/>
</dbReference>
<dbReference type="Pfam" id="PF00512">
    <property type="entry name" value="HisKA"/>
    <property type="match status" value="1"/>
</dbReference>
<dbReference type="Pfam" id="PF02518">
    <property type="entry name" value="HATPase_c"/>
    <property type="match status" value="1"/>
</dbReference>
<dbReference type="STRING" id="1703345.A3860_10030"/>
<feature type="domain" description="HTH araC/xylS-type" evidence="9">
    <location>
        <begin position="1240"/>
        <end position="1339"/>
    </location>
</feature>
<evidence type="ECO:0000256" key="8">
    <source>
        <dbReference type="SAM" id="Phobius"/>
    </source>
</evidence>
<keyword evidence="4" id="KW-0805">Transcription regulation</keyword>
<dbReference type="EC" id="2.7.13.3" evidence="2"/>
<dbReference type="InterPro" id="IPR011123">
    <property type="entry name" value="Y_Y_Y"/>
</dbReference>
<sequence>MLLCFVLTATGQDKVRYLTIDQGLANNTTTCISKDKQGFMWFGTYDGLNRYDGYAFKKYNHRIGDSTSLAGNQVIAIAEDDQGRHWIAAWPGVSVLDDKTSLFSHVKYQPLLQQETKVSPRAEAATLEVFVNSIVNDGHGNMLVGAACTGLIVFKKGALTGSQLGLRYHGKTLSEYTVKTIFAGSEGQIWLYVDHIGICQYDHKTGSIVIKHENAIQANCFVQLQGDTLLAGTDKALYQYSINNSQLSPYKLQQGQPFRPGRIMSLCNDEAGRLWVATDGNGISVIDIATHRLLAIRDIAGYQTISSNAIYCLYKDDAQRLWIGTFRGGVNIIDHKGNQFYSVKPENDKGKNPAGNFVFSFCEDKNGDVWIGTDGGGISVWNRKTNQFKNYSYTPAESGLPHNNIPNLAVDKDGNVWIATFGGGIVRFNRNRNIFQKIAPYNETKFAWVLYNDNAGNMWAACGKLFKYDKKKGELVPLNIVTGGILALTGDHNGHLWYGGRKQVQQIDKEGNILYTCNTNAPVRSILEGRDGAIWVGTEGNGLLKYYRGRWQTFTEQQGLPNNNVLNILEDSSGAIWMSTFNGISKFEPATETFENFFDVDGLQSNQFYYNAALKLRSGEFLFGGIKGFTIFKPESCVPEKSFPQLGITGIRILNEQVKRVGEYVKGTSLYIPGQIEVPYSKAVLSIDFAALEYSLPSKIQYAYFLEGWDKTWSQAGSLKTANYSELREGNYVLRIRSTNISGIWNTKELRLPVIVLPPWYRTWWLRLAVILVVIAIIGTLLYYWDKQRRVQYKMKIAELKHQHEMELNEKRLSFFTNISHEFRSPLTLIINPIKEILKSGRVPEDNYKLQVLHSNAQRLLKMTDQLLLFRKADNEFGKIELAKLDLLDLCRQIYFCFSDEAASKSITYDFDCGLDAAEVVADAEKIEIIIFNLIANAIKFTPCRGVVFFKLEEKDDQFIITVNDSGSGIPADIGDKLFRKFYQVTDKQSTKPGKGFGIGLYLAKAFADMHQATLTYHCPETGGTVFTFCLKKTADLSLVSPRESPAFKSITEKMIETELPVYSFLNNPATTTIADAPDTSDDQLSDLVAEKRIMLVIDNDRQLTSYVKTLFAHMTVIEAENGSDGWKKVQELVPDIIICDIVMDESNGIEVCKKIKNSNVYGHIPVILLTGCSANDMRLKGVECGADDYILKPFDSELLIARVNNILKDRDVLKKFFFNEITLQSDTLKVSDEFRGFLTNCISVVEEHIERDDFDSKVFAKMMGMSRSKLYTHVKAISGLSVNEFVKLIRLRKAAELMIHTDGQVKEIAFQVGFSDPKYFSEQFTRLFKMKPSEYIKKYRNSFQNKTNLNDQFSRIRNK</sequence>
<dbReference type="InterPro" id="IPR009057">
    <property type="entry name" value="Homeodomain-like_sf"/>
</dbReference>
<evidence type="ECO:0000256" key="7">
    <source>
        <dbReference type="PROSITE-ProRule" id="PRU00169"/>
    </source>
</evidence>
<dbReference type="Pfam" id="PF07494">
    <property type="entry name" value="Reg_prop"/>
    <property type="match status" value="7"/>
</dbReference>
<feature type="modified residue" description="4-aspartylphosphate" evidence="7">
    <location>
        <position position="1141"/>
    </location>
</feature>
<dbReference type="CDD" id="cd17574">
    <property type="entry name" value="REC_OmpR"/>
    <property type="match status" value="1"/>
</dbReference>
<dbReference type="GO" id="GO:0000155">
    <property type="term" value="F:phosphorelay sensor kinase activity"/>
    <property type="evidence" value="ECO:0007669"/>
    <property type="project" value="InterPro"/>
</dbReference>
<keyword evidence="8" id="KW-0472">Membrane</keyword>
<evidence type="ECO:0000256" key="4">
    <source>
        <dbReference type="ARBA" id="ARBA00023015"/>
    </source>
</evidence>
<dbReference type="SMART" id="SM00387">
    <property type="entry name" value="HATPase_c"/>
    <property type="match status" value="1"/>
</dbReference>
<feature type="domain" description="Response regulatory" evidence="11">
    <location>
        <begin position="1093"/>
        <end position="1208"/>
    </location>
</feature>
<dbReference type="Proteomes" id="UP000192796">
    <property type="component" value="Unassembled WGS sequence"/>
</dbReference>
<evidence type="ECO:0000256" key="1">
    <source>
        <dbReference type="ARBA" id="ARBA00000085"/>
    </source>
</evidence>
<evidence type="ECO:0000256" key="6">
    <source>
        <dbReference type="ARBA" id="ARBA00023163"/>
    </source>
</evidence>
<dbReference type="PANTHER" id="PTHR43547">
    <property type="entry name" value="TWO-COMPONENT HISTIDINE KINASE"/>
    <property type="match status" value="1"/>
</dbReference>
<evidence type="ECO:0000256" key="3">
    <source>
        <dbReference type="ARBA" id="ARBA00022553"/>
    </source>
</evidence>
<dbReference type="InterPro" id="IPR005467">
    <property type="entry name" value="His_kinase_dom"/>
</dbReference>
<dbReference type="GO" id="GO:0043565">
    <property type="term" value="F:sequence-specific DNA binding"/>
    <property type="evidence" value="ECO:0007669"/>
    <property type="project" value="InterPro"/>
</dbReference>
<dbReference type="InterPro" id="IPR018062">
    <property type="entry name" value="HTH_AraC-typ_CS"/>
</dbReference>
<organism evidence="12 13">
    <name type="scientific">Niastella vici</name>
    <dbReference type="NCBI Taxonomy" id="1703345"/>
    <lineage>
        <taxon>Bacteria</taxon>
        <taxon>Pseudomonadati</taxon>
        <taxon>Bacteroidota</taxon>
        <taxon>Chitinophagia</taxon>
        <taxon>Chitinophagales</taxon>
        <taxon>Chitinophagaceae</taxon>
        <taxon>Niastella</taxon>
    </lineage>
</organism>
<evidence type="ECO:0000313" key="12">
    <source>
        <dbReference type="EMBL" id="OQP56909.1"/>
    </source>
</evidence>
<dbReference type="Gene3D" id="3.40.50.2300">
    <property type="match status" value="1"/>
</dbReference>
<evidence type="ECO:0000313" key="13">
    <source>
        <dbReference type="Proteomes" id="UP000192796"/>
    </source>
</evidence>
<dbReference type="InterPro" id="IPR018060">
    <property type="entry name" value="HTH_AraC"/>
</dbReference>
<dbReference type="Gene3D" id="2.130.10.10">
    <property type="entry name" value="YVTN repeat-like/Quinoprotein amine dehydrogenase"/>
    <property type="match status" value="3"/>
</dbReference>
<evidence type="ECO:0000256" key="2">
    <source>
        <dbReference type="ARBA" id="ARBA00012438"/>
    </source>
</evidence>
<dbReference type="PROSITE" id="PS50110">
    <property type="entry name" value="RESPONSE_REGULATORY"/>
    <property type="match status" value="1"/>
</dbReference>
<evidence type="ECO:0000259" key="11">
    <source>
        <dbReference type="PROSITE" id="PS50110"/>
    </source>
</evidence>
<keyword evidence="3 7" id="KW-0597">Phosphoprotein</keyword>
<dbReference type="SMART" id="SM00388">
    <property type="entry name" value="HisKA"/>
    <property type="match status" value="1"/>
</dbReference>
<dbReference type="SMART" id="SM00448">
    <property type="entry name" value="REC"/>
    <property type="match status" value="1"/>
</dbReference>
<dbReference type="PROSITE" id="PS01124">
    <property type="entry name" value="HTH_ARAC_FAMILY_2"/>
    <property type="match status" value="1"/>
</dbReference>
<dbReference type="InterPro" id="IPR003661">
    <property type="entry name" value="HisK_dim/P_dom"/>
</dbReference>
<feature type="transmembrane region" description="Helical" evidence="8">
    <location>
        <begin position="764"/>
        <end position="785"/>
    </location>
</feature>
<gene>
    <name evidence="12" type="ORF">A3860_10030</name>
</gene>
<dbReference type="PROSITE" id="PS50109">
    <property type="entry name" value="HIS_KIN"/>
    <property type="match status" value="1"/>
</dbReference>
<accession>A0A1V9FEX7</accession>
<keyword evidence="8" id="KW-1133">Transmembrane helix</keyword>
<dbReference type="SUPFAM" id="SSF52172">
    <property type="entry name" value="CheY-like"/>
    <property type="match status" value="1"/>
</dbReference>
<dbReference type="InterPro" id="IPR036890">
    <property type="entry name" value="HATPase_C_sf"/>
</dbReference>
<dbReference type="InterPro" id="IPR003594">
    <property type="entry name" value="HATPase_dom"/>
</dbReference>
<proteinExistence type="predicted"/>
<feature type="domain" description="Histidine kinase" evidence="10">
    <location>
        <begin position="818"/>
        <end position="1035"/>
    </location>
</feature>
<dbReference type="InterPro" id="IPR015943">
    <property type="entry name" value="WD40/YVTN_repeat-like_dom_sf"/>
</dbReference>
<keyword evidence="6" id="KW-0804">Transcription</keyword>
<dbReference type="SUPFAM" id="SSF63829">
    <property type="entry name" value="Calcium-dependent phosphotriesterase"/>
    <property type="match status" value="3"/>
</dbReference>